<evidence type="ECO:0000313" key="2">
    <source>
        <dbReference type="Proteomes" id="UP001603857"/>
    </source>
</evidence>
<accession>A0ABD1MLJ0</accession>
<comment type="caution">
    <text evidence="1">The sequence shown here is derived from an EMBL/GenBank/DDBJ whole genome shotgun (WGS) entry which is preliminary data.</text>
</comment>
<name>A0ABD1MLJ0_9FABA</name>
<evidence type="ECO:0000313" key="1">
    <source>
        <dbReference type="EMBL" id="KAL2336670.1"/>
    </source>
</evidence>
<dbReference type="Proteomes" id="UP001603857">
    <property type="component" value="Unassembled WGS sequence"/>
</dbReference>
<dbReference type="AlphaFoldDB" id="A0ABD1MLJ0"/>
<gene>
    <name evidence="1" type="ORF">Fmac_011116</name>
</gene>
<proteinExistence type="predicted"/>
<keyword evidence="2" id="KW-1185">Reference proteome</keyword>
<dbReference type="EMBL" id="JBGMDY010000004">
    <property type="protein sequence ID" value="KAL2336670.1"/>
    <property type="molecule type" value="Genomic_DNA"/>
</dbReference>
<protein>
    <submittedName>
        <fullName evidence="1">Uncharacterized protein</fullName>
    </submittedName>
</protein>
<reference evidence="1 2" key="1">
    <citation type="submission" date="2024-08" db="EMBL/GenBank/DDBJ databases">
        <title>Insights into the chromosomal genome structure of Flemingia macrophylla.</title>
        <authorList>
            <person name="Ding Y."/>
            <person name="Zhao Y."/>
            <person name="Bi W."/>
            <person name="Wu M."/>
            <person name="Zhao G."/>
            <person name="Gong Y."/>
            <person name="Li W."/>
            <person name="Zhang P."/>
        </authorList>
    </citation>
    <scope>NUCLEOTIDE SEQUENCE [LARGE SCALE GENOMIC DNA]</scope>
    <source>
        <strain evidence="1">DYQJB</strain>
        <tissue evidence="1">Leaf</tissue>
    </source>
</reference>
<organism evidence="1 2">
    <name type="scientific">Flemingia macrophylla</name>
    <dbReference type="NCBI Taxonomy" id="520843"/>
    <lineage>
        <taxon>Eukaryota</taxon>
        <taxon>Viridiplantae</taxon>
        <taxon>Streptophyta</taxon>
        <taxon>Embryophyta</taxon>
        <taxon>Tracheophyta</taxon>
        <taxon>Spermatophyta</taxon>
        <taxon>Magnoliopsida</taxon>
        <taxon>eudicotyledons</taxon>
        <taxon>Gunneridae</taxon>
        <taxon>Pentapetalae</taxon>
        <taxon>rosids</taxon>
        <taxon>fabids</taxon>
        <taxon>Fabales</taxon>
        <taxon>Fabaceae</taxon>
        <taxon>Papilionoideae</taxon>
        <taxon>50 kb inversion clade</taxon>
        <taxon>NPAAA clade</taxon>
        <taxon>indigoferoid/millettioid clade</taxon>
        <taxon>Phaseoleae</taxon>
        <taxon>Flemingia</taxon>
    </lineage>
</organism>
<sequence length="55" mass="6083">MKGKRHSDAIVTPGAARTIDTRLRGWSSCPKSVWAGPNSKKSPIHRLSITLKLRD</sequence>